<dbReference type="PANTHER" id="PTHR31635:SF196">
    <property type="entry name" value="REVERSE TRANSCRIPTASE DOMAIN-CONTAINING PROTEIN-RELATED"/>
    <property type="match status" value="1"/>
</dbReference>
<evidence type="ECO:0000313" key="2">
    <source>
        <dbReference type="EMBL" id="KAL2621738.1"/>
    </source>
</evidence>
<name>A0ABD1Y4Y9_9MARC</name>
<comment type="caution">
    <text evidence="2">The sequence shown here is derived from an EMBL/GenBank/DDBJ whole genome shotgun (WGS) entry which is preliminary data.</text>
</comment>
<evidence type="ECO:0000313" key="3">
    <source>
        <dbReference type="Proteomes" id="UP001605036"/>
    </source>
</evidence>
<keyword evidence="3" id="KW-1185">Reference proteome</keyword>
<proteinExistence type="predicted"/>
<dbReference type="Proteomes" id="UP001605036">
    <property type="component" value="Unassembled WGS sequence"/>
</dbReference>
<feature type="domain" description="Reverse transcriptase" evidence="1">
    <location>
        <begin position="23"/>
        <end position="134"/>
    </location>
</feature>
<dbReference type="CDD" id="cd01650">
    <property type="entry name" value="RT_nLTR_like"/>
    <property type="match status" value="1"/>
</dbReference>
<evidence type="ECO:0000259" key="1">
    <source>
        <dbReference type="PROSITE" id="PS50878"/>
    </source>
</evidence>
<gene>
    <name evidence="2" type="ORF">R1flu_001943</name>
</gene>
<sequence length="134" mass="15723">MTAEVLQLLWKHAPGDVVGFVQKFWETGELLWKQQTGIIKLIPKEGNWQRVKNWRPLTLLNSGYKLVSKLMANRMRRVLPEIADIQQNGFVQGRKITDSVLNFLICQEWAKKSQQEALFIKLDFEKAYDRVNHK</sequence>
<reference evidence="2 3" key="1">
    <citation type="submission" date="2024-09" db="EMBL/GenBank/DDBJ databases">
        <title>Chromosome-scale assembly of Riccia fluitans.</title>
        <authorList>
            <person name="Paukszto L."/>
            <person name="Sawicki J."/>
            <person name="Karawczyk K."/>
            <person name="Piernik-Szablinska J."/>
            <person name="Szczecinska M."/>
            <person name="Mazdziarz M."/>
        </authorList>
    </citation>
    <scope>NUCLEOTIDE SEQUENCE [LARGE SCALE GENOMIC DNA]</scope>
    <source>
        <strain evidence="2">Rf_01</strain>
        <tissue evidence="2">Aerial parts of the thallus</tissue>
    </source>
</reference>
<organism evidence="2 3">
    <name type="scientific">Riccia fluitans</name>
    <dbReference type="NCBI Taxonomy" id="41844"/>
    <lineage>
        <taxon>Eukaryota</taxon>
        <taxon>Viridiplantae</taxon>
        <taxon>Streptophyta</taxon>
        <taxon>Embryophyta</taxon>
        <taxon>Marchantiophyta</taxon>
        <taxon>Marchantiopsida</taxon>
        <taxon>Marchantiidae</taxon>
        <taxon>Marchantiales</taxon>
        <taxon>Ricciaceae</taxon>
        <taxon>Riccia</taxon>
    </lineage>
</organism>
<dbReference type="PROSITE" id="PS50878">
    <property type="entry name" value="RT_POL"/>
    <property type="match status" value="1"/>
</dbReference>
<protein>
    <recommendedName>
        <fullName evidence="1">Reverse transcriptase domain-containing protein</fullName>
    </recommendedName>
</protein>
<dbReference type="EMBL" id="JBHFFA010000006">
    <property type="protein sequence ID" value="KAL2621738.1"/>
    <property type="molecule type" value="Genomic_DNA"/>
</dbReference>
<dbReference type="PANTHER" id="PTHR31635">
    <property type="entry name" value="REVERSE TRANSCRIPTASE DOMAIN-CONTAINING PROTEIN-RELATED"/>
    <property type="match status" value="1"/>
</dbReference>
<accession>A0ABD1Y4Y9</accession>
<dbReference type="AlphaFoldDB" id="A0ABD1Y4Y9"/>
<dbReference type="InterPro" id="IPR000477">
    <property type="entry name" value="RT_dom"/>
</dbReference>
<dbReference type="Pfam" id="PF00078">
    <property type="entry name" value="RVT_1"/>
    <property type="match status" value="1"/>
</dbReference>